<dbReference type="AlphaFoldDB" id="A0AAP2D5D0"/>
<dbReference type="InterPro" id="IPR046167">
    <property type="entry name" value="DUF6169"/>
</dbReference>
<keyword evidence="2" id="KW-1185">Reference proteome</keyword>
<evidence type="ECO:0000313" key="2">
    <source>
        <dbReference type="Proteomes" id="UP001319180"/>
    </source>
</evidence>
<evidence type="ECO:0000313" key="1">
    <source>
        <dbReference type="EMBL" id="MBT1685666.1"/>
    </source>
</evidence>
<accession>A0AAP2D5D0</accession>
<proteinExistence type="predicted"/>
<organism evidence="1 2">
    <name type="scientific">Dawidia soli</name>
    <dbReference type="NCBI Taxonomy" id="2782352"/>
    <lineage>
        <taxon>Bacteria</taxon>
        <taxon>Pseudomonadati</taxon>
        <taxon>Bacteroidota</taxon>
        <taxon>Cytophagia</taxon>
        <taxon>Cytophagales</taxon>
        <taxon>Chryseotaleaceae</taxon>
        <taxon>Dawidia</taxon>
    </lineage>
</organism>
<gene>
    <name evidence="1" type="ORF">KK078_03815</name>
</gene>
<dbReference type="Proteomes" id="UP001319180">
    <property type="component" value="Unassembled WGS sequence"/>
</dbReference>
<name>A0AAP2D5D0_9BACT</name>
<protein>
    <submittedName>
        <fullName evidence="1">Uncharacterized protein</fullName>
    </submittedName>
</protein>
<dbReference type="Pfam" id="PF19666">
    <property type="entry name" value="DUF6169"/>
    <property type="match status" value="1"/>
</dbReference>
<dbReference type="RefSeq" id="WP_254088918.1">
    <property type="nucleotide sequence ID" value="NZ_JAHESC010000004.1"/>
</dbReference>
<comment type="caution">
    <text evidence="1">The sequence shown here is derived from an EMBL/GenBank/DDBJ whole genome shotgun (WGS) entry which is preliminary data.</text>
</comment>
<dbReference type="EMBL" id="JAHESC010000004">
    <property type="protein sequence ID" value="MBT1685666.1"/>
    <property type="molecule type" value="Genomic_DNA"/>
</dbReference>
<reference evidence="1 2" key="1">
    <citation type="submission" date="2021-05" db="EMBL/GenBank/DDBJ databases">
        <title>A Polyphasic approach of four new species of the genus Ohtaekwangia: Ohtaekwangia histidinii sp. nov., Ohtaekwangia cretensis sp. nov., Ohtaekwangia indiensis sp. nov., Ohtaekwangia reichenbachii sp. nov. from diverse environment.</title>
        <authorList>
            <person name="Octaviana S."/>
        </authorList>
    </citation>
    <scope>NUCLEOTIDE SEQUENCE [LARGE SCALE GENOMIC DNA]</scope>
    <source>
        <strain evidence="1 2">PWU37</strain>
    </source>
</reference>
<sequence>MSSQYEVSLFEGTYQFITKNGIQYVCTFKDVTENFDDFDIKHCRIHMFNLTNISIGALPPLDSRVGVTVTWILSEFFKGNDDVVIYVADTKDGRHEKRRQRFDRWLRDYPIAGVVIDNYTYQNLLAGIIRKETELHKLISDELRMRFDKMKEGY</sequence>